<dbReference type="SUPFAM" id="SSF55469">
    <property type="entry name" value="FMN-dependent nitroreductase-like"/>
    <property type="match status" value="1"/>
</dbReference>
<dbReference type="EC" id="1.13.11.79" evidence="5"/>
<evidence type="ECO:0000256" key="1">
    <source>
        <dbReference type="ARBA" id="ARBA00022630"/>
    </source>
</evidence>
<dbReference type="Proteomes" id="UP001368500">
    <property type="component" value="Unassembled WGS sequence"/>
</dbReference>
<dbReference type="Pfam" id="PF00881">
    <property type="entry name" value="Nitroreductase"/>
    <property type="match status" value="1"/>
</dbReference>
<dbReference type="RefSeq" id="WP_341373774.1">
    <property type="nucleotide sequence ID" value="NZ_JBBUTF010000006.1"/>
</dbReference>
<feature type="domain" description="Nitroreductase" evidence="4">
    <location>
        <begin position="23"/>
        <end position="183"/>
    </location>
</feature>
<dbReference type="InterPro" id="IPR000415">
    <property type="entry name" value="Nitroreductase-like"/>
</dbReference>
<evidence type="ECO:0000259" key="4">
    <source>
        <dbReference type="Pfam" id="PF00881"/>
    </source>
</evidence>
<dbReference type="EMBL" id="JBBUTF010000006">
    <property type="protein sequence ID" value="MEK8025991.1"/>
    <property type="molecule type" value="Genomic_DNA"/>
</dbReference>
<keyword evidence="1" id="KW-0285">Flavoprotein</keyword>
<sequence length="225" mass="24626">MPDPDRRFTDAEREAVHALMQLRRDMRHFRPGCTVAPAVIARLQAAVLAAPSVGLMQPLRVLRITDAALRAALAQCVDAERLRTAAVLGPRGDDFLALKVEGLRECAELWALVLAPDDGTVFGRRTLAREMAWCSAGAAVENLWLAARAEHLGLGWVSLFDPQDLVRLLNLPDGAQPLGLLCISPVDHFYPAPMLMRTGWRQPRAPRVLFGENGWSGLQDDAPGP</sequence>
<dbReference type="NCBIfam" id="TIGR02476">
    <property type="entry name" value="BluB"/>
    <property type="match status" value="1"/>
</dbReference>
<evidence type="ECO:0000313" key="5">
    <source>
        <dbReference type="EMBL" id="MEK8025991.1"/>
    </source>
</evidence>
<gene>
    <name evidence="5" type="primary">bluB</name>
    <name evidence="5" type="ORF">AACH11_08450</name>
</gene>
<dbReference type="Gene3D" id="3.40.109.10">
    <property type="entry name" value="NADH Oxidase"/>
    <property type="match status" value="1"/>
</dbReference>
<keyword evidence="2" id="KW-0288">FMN</keyword>
<name>A0ABU9B7Y3_9BURK</name>
<protein>
    <submittedName>
        <fullName evidence="5">5,6-dimethylbenzimidazole synthase</fullName>
        <ecNumber evidence="5">1.13.11.79</ecNumber>
    </submittedName>
</protein>
<organism evidence="5 6">
    <name type="scientific">Pseudaquabacterium rugosum</name>
    <dbReference type="NCBI Taxonomy" id="2984194"/>
    <lineage>
        <taxon>Bacteria</taxon>
        <taxon>Pseudomonadati</taxon>
        <taxon>Pseudomonadota</taxon>
        <taxon>Betaproteobacteria</taxon>
        <taxon>Burkholderiales</taxon>
        <taxon>Sphaerotilaceae</taxon>
        <taxon>Pseudaquabacterium</taxon>
    </lineage>
</organism>
<dbReference type="PANTHER" id="PTHR23026:SF90">
    <property type="entry name" value="IODOTYROSINE DEIODINASE 1"/>
    <property type="match status" value="1"/>
</dbReference>
<evidence type="ECO:0000313" key="6">
    <source>
        <dbReference type="Proteomes" id="UP001368500"/>
    </source>
</evidence>
<keyword evidence="3 5" id="KW-0560">Oxidoreductase</keyword>
<dbReference type="PANTHER" id="PTHR23026">
    <property type="entry name" value="NADPH NITROREDUCTASE"/>
    <property type="match status" value="1"/>
</dbReference>
<proteinExistence type="predicted"/>
<dbReference type="InterPro" id="IPR029479">
    <property type="entry name" value="Nitroreductase"/>
</dbReference>
<reference evidence="5 6" key="1">
    <citation type="submission" date="2024-04" db="EMBL/GenBank/DDBJ databases">
        <title>Novel species of the genus Ideonella isolated from streams.</title>
        <authorList>
            <person name="Lu H."/>
        </authorList>
    </citation>
    <scope>NUCLEOTIDE SEQUENCE [LARGE SCALE GENOMIC DNA]</scope>
    <source>
        <strain evidence="5 6">BYS139W</strain>
    </source>
</reference>
<comment type="caution">
    <text evidence="5">The sequence shown here is derived from an EMBL/GenBank/DDBJ whole genome shotgun (WGS) entry which is preliminary data.</text>
</comment>
<evidence type="ECO:0000256" key="3">
    <source>
        <dbReference type="ARBA" id="ARBA00023002"/>
    </source>
</evidence>
<dbReference type="GO" id="GO:0102919">
    <property type="term" value="F:5,6-dimethylbenzimidazole synthase activity"/>
    <property type="evidence" value="ECO:0007669"/>
    <property type="project" value="UniProtKB-EC"/>
</dbReference>
<dbReference type="InterPro" id="IPR050627">
    <property type="entry name" value="Nitroreductase/BluB"/>
</dbReference>
<accession>A0ABU9B7Y3</accession>
<evidence type="ECO:0000256" key="2">
    <source>
        <dbReference type="ARBA" id="ARBA00022643"/>
    </source>
</evidence>
<dbReference type="InterPro" id="IPR012825">
    <property type="entry name" value="BluB"/>
</dbReference>
<keyword evidence="6" id="KW-1185">Reference proteome</keyword>